<comment type="caution">
    <text evidence="1">The sequence shown here is derived from an EMBL/GenBank/DDBJ whole genome shotgun (WGS) entry which is preliminary data.</text>
</comment>
<proteinExistence type="predicted"/>
<organism evidence="1 2">
    <name type="scientific">Racocetra fulgida</name>
    <dbReference type="NCBI Taxonomy" id="60492"/>
    <lineage>
        <taxon>Eukaryota</taxon>
        <taxon>Fungi</taxon>
        <taxon>Fungi incertae sedis</taxon>
        <taxon>Mucoromycota</taxon>
        <taxon>Glomeromycotina</taxon>
        <taxon>Glomeromycetes</taxon>
        <taxon>Diversisporales</taxon>
        <taxon>Gigasporaceae</taxon>
        <taxon>Racocetra</taxon>
    </lineage>
</organism>
<keyword evidence="2" id="KW-1185">Reference proteome</keyword>
<dbReference type="EMBL" id="CAJVPZ010071303">
    <property type="protein sequence ID" value="CAG8800520.1"/>
    <property type="molecule type" value="Genomic_DNA"/>
</dbReference>
<evidence type="ECO:0000313" key="2">
    <source>
        <dbReference type="Proteomes" id="UP000789396"/>
    </source>
</evidence>
<name>A0A9N9JW92_9GLOM</name>
<reference evidence="1" key="1">
    <citation type="submission" date="2021-06" db="EMBL/GenBank/DDBJ databases">
        <authorList>
            <person name="Kallberg Y."/>
            <person name="Tangrot J."/>
            <person name="Rosling A."/>
        </authorList>
    </citation>
    <scope>NUCLEOTIDE SEQUENCE</scope>
    <source>
        <strain evidence="1">IN212</strain>
    </source>
</reference>
<feature type="non-terminal residue" evidence="1">
    <location>
        <position position="1"/>
    </location>
</feature>
<gene>
    <name evidence="1" type="ORF">RFULGI_LOCUS17670</name>
</gene>
<feature type="non-terminal residue" evidence="1">
    <location>
        <position position="53"/>
    </location>
</feature>
<sequence length="53" mass="5832">IQPDEYIHITQEDECYTSLVAKIPESKINKLPSWAVCKDAICISSSDNSSSSS</sequence>
<dbReference type="AlphaFoldDB" id="A0A9N9JW92"/>
<evidence type="ECO:0000313" key="1">
    <source>
        <dbReference type="EMBL" id="CAG8800520.1"/>
    </source>
</evidence>
<accession>A0A9N9JW92</accession>
<dbReference type="OrthoDB" id="2465376at2759"/>
<protein>
    <submittedName>
        <fullName evidence="1">4012_t:CDS:1</fullName>
    </submittedName>
</protein>
<dbReference type="Proteomes" id="UP000789396">
    <property type="component" value="Unassembled WGS sequence"/>
</dbReference>